<dbReference type="EMBL" id="KN834770">
    <property type="protein sequence ID" value="KIK61568.1"/>
    <property type="molecule type" value="Genomic_DNA"/>
</dbReference>
<dbReference type="AlphaFoldDB" id="A0A0D0CYS9"/>
<dbReference type="OrthoDB" id="3056235at2759"/>
<name>A0A0D0CYS9_9AGAR</name>
<evidence type="ECO:0000313" key="1">
    <source>
        <dbReference type="EMBL" id="KIK61568.1"/>
    </source>
</evidence>
<sequence>MMGLAQHGQGLAETRTRVFEVLPRHQYAAAQQTRLTQSFIRQGARMFTFVSPTHPY</sequence>
<keyword evidence="2" id="KW-1185">Reference proteome</keyword>
<proteinExistence type="predicted"/>
<dbReference type="HOGENOM" id="CLU_3014360_0_0_1"/>
<organism evidence="1 2">
    <name type="scientific">Collybiopsis luxurians FD-317 M1</name>
    <dbReference type="NCBI Taxonomy" id="944289"/>
    <lineage>
        <taxon>Eukaryota</taxon>
        <taxon>Fungi</taxon>
        <taxon>Dikarya</taxon>
        <taxon>Basidiomycota</taxon>
        <taxon>Agaricomycotina</taxon>
        <taxon>Agaricomycetes</taxon>
        <taxon>Agaricomycetidae</taxon>
        <taxon>Agaricales</taxon>
        <taxon>Marasmiineae</taxon>
        <taxon>Omphalotaceae</taxon>
        <taxon>Collybiopsis</taxon>
        <taxon>Collybiopsis luxurians</taxon>
    </lineage>
</organism>
<gene>
    <name evidence="1" type="ORF">GYMLUDRAFT_224425</name>
</gene>
<protein>
    <submittedName>
        <fullName evidence="1">Uncharacterized protein</fullName>
    </submittedName>
</protein>
<evidence type="ECO:0000313" key="2">
    <source>
        <dbReference type="Proteomes" id="UP000053593"/>
    </source>
</evidence>
<reference evidence="1 2" key="1">
    <citation type="submission" date="2014-04" db="EMBL/GenBank/DDBJ databases">
        <title>Evolutionary Origins and Diversification of the Mycorrhizal Mutualists.</title>
        <authorList>
            <consortium name="DOE Joint Genome Institute"/>
            <consortium name="Mycorrhizal Genomics Consortium"/>
            <person name="Kohler A."/>
            <person name="Kuo A."/>
            <person name="Nagy L.G."/>
            <person name="Floudas D."/>
            <person name="Copeland A."/>
            <person name="Barry K.W."/>
            <person name="Cichocki N."/>
            <person name="Veneault-Fourrey C."/>
            <person name="LaButti K."/>
            <person name="Lindquist E.A."/>
            <person name="Lipzen A."/>
            <person name="Lundell T."/>
            <person name="Morin E."/>
            <person name="Murat C."/>
            <person name="Riley R."/>
            <person name="Ohm R."/>
            <person name="Sun H."/>
            <person name="Tunlid A."/>
            <person name="Henrissat B."/>
            <person name="Grigoriev I.V."/>
            <person name="Hibbett D.S."/>
            <person name="Martin F."/>
        </authorList>
    </citation>
    <scope>NUCLEOTIDE SEQUENCE [LARGE SCALE GENOMIC DNA]</scope>
    <source>
        <strain evidence="1 2">FD-317 M1</strain>
    </source>
</reference>
<dbReference type="Proteomes" id="UP000053593">
    <property type="component" value="Unassembled WGS sequence"/>
</dbReference>
<accession>A0A0D0CYS9</accession>